<keyword evidence="3 6" id="KW-0547">Nucleotide-binding</keyword>
<dbReference type="GO" id="GO:0046872">
    <property type="term" value="F:metal ion binding"/>
    <property type="evidence" value="ECO:0007669"/>
    <property type="project" value="UniProtKB-KW"/>
</dbReference>
<dbReference type="InterPro" id="IPR045851">
    <property type="entry name" value="AMP-bd_C_sf"/>
</dbReference>
<feature type="binding site" evidence="6">
    <location>
        <position position="525"/>
    </location>
    <ligand>
        <name>ATP</name>
        <dbReference type="ChEBI" id="CHEBI:30616"/>
    </ligand>
</feature>
<dbReference type="PANTHER" id="PTHR24095:SF14">
    <property type="entry name" value="ACETYL-COENZYME A SYNTHETASE 1"/>
    <property type="match status" value="1"/>
</dbReference>
<dbReference type="NCBIfam" id="TIGR02188">
    <property type="entry name" value="Ac_CoA_lig_AcsA"/>
    <property type="match status" value="1"/>
</dbReference>
<keyword evidence="4 6" id="KW-0067">ATP-binding</keyword>
<comment type="catalytic activity">
    <reaction evidence="6">
        <text>acetate + ATP + CoA = acetyl-CoA + AMP + diphosphate</text>
        <dbReference type="Rhea" id="RHEA:23176"/>
        <dbReference type="ChEBI" id="CHEBI:30089"/>
        <dbReference type="ChEBI" id="CHEBI:30616"/>
        <dbReference type="ChEBI" id="CHEBI:33019"/>
        <dbReference type="ChEBI" id="CHEBI:57287"/>
        <dbReference type="ChEBI" id="CHEBI:57288"/>
        <dbReference type="ChEBI" id="CHEBI:456215"/>
        <dbReference type="EC" id="6.2.1.1"/>
    </reaction>
</comment>
<dbReference type="NCBIfam" id="NF001208">
    <property type="entry name" value="PRK00174.1"/>
    <property type="match status" value="1"/>
</dbReference>
<feature type="domain" description="Acetyl-coenzyme A synthetase N-terminal" evidence="9">
    <location>
        <begin position="19"/>
        <end position="74"/>
    </location>
</feature>
<dbReference type="Pfam" id="PF13193">
    <property type="entry name" value="AMP-binding_C"/>
    <property type="match status" value="1"/>
</dbReference>
<dbReference type="GO" id="GO:0005829">
    <property type="term" value="C:cytosol"/>
    <property type="evidence" value="ECO:0007669"/>
    <property type="project" value="TreeGrafter"/>
</dbReference>
<evidence type="ECO:0000256" key="6">
    <source>
        <dbReference type="HAMAP-Rule" id="MF_01123"/>
    </source>
</evidence>
<dbReference type="Proteomes" id="UP000620139">
    <property type="component" value="Unassembled WGS sequence"/>
</dbReference>
<dbReference type="Pfam" id="PF00501">
    <property type="entry name" value="AMP-binding"/>
    <property type="match status" value="1"/>
</dbReference>
<keyword evidence="6" id="KW-0479">Metal-binding</keyword>
<feature type="modified residue" description="N6-acetyllysine" evidence="6">
    <location>
        <position position="612"/>
    </location>
</feature>
<evidence type="ECO:0000259" key="8">
    <source>
        <dbReference type="Pfam" id="PF13193"/>
    </source>
</evidence>
<evidence type="ECO:0000313" key="11">
    <source>
        <dbReference type="Proteomes" id="UP000620139"/>
    </source>
</evidence>
<keyword evidence="2 6" id="KW-0436">Ligase</keyword>
<feature type="binding site" evidence="6">
    <location>
        <begin position="184"/>
        <end position="187"/>
    </location>
    <ligand>
        <name>CoA</name>
        <dbReference type="ChEBI" id="CHEBI:57287"/>
    </ligand>
</feature>
<dbReference type="AlphaFoldDB" id="A0A931IU78"/>
<feature type="binding site" evidence="6">
    <location>
        <position position="304"/>
    </location>
    <ligand>
        <name>CoA</name>
        <dbReference type="ChEBI" id="CHEBI:57287"/>
    </ligand>
</feature>
<feature type="binding site" evidence="6">
    <location>
        <position position="536"/>
    </location>
    <ligand>
        <name>Mg(2+)</name>
        <dbReference type="ChEBI" id="CHEBI:18420"/>
    </ligand>
</feature>
<evidence type="ECO:0000313" key="10">
    <source>
        <dbReference type="EMBL" id="MBH9552862.1"/>
    </source>
</evidence>
<dbReference type="GO" id="GO:0016208">
    <property type="term" value="F:AMP binding"/>
    <property type="evidence" value="ECO:0007669"/>
    <property type="project" value="InterPro"/>
</dbReference>
<dbReference type="FunFam" id="3.40.50.12780:FF:000001">
    <property type="entry name" value="Acetyl-coenzyme A synthetase"/>
    <property type="match status" value="1"/>
</dbReference>
<dbReference type="GO" id="GO:0019427">
    <property type="term" value="P:acetyl-CoA biosynthetic process from acetate"/>
    <property type="evidence" value="ECO:0007669"/>
    <property type="project" value="UniProtKB-UniRule"/>
</dbReference>
<evidence type="ECO:0000259" key="7">
    <source>
        <dbReference type="Pfam" id="PF00501"/>
    </source>
</evidence>
<dbReference type="Pfam" id="PF16177">
    <property type="entry name" value="ACAS_N"/>
    <property type="match status" value="1"/>
</dbReference>
<sequence length="647" mass="71014">MSTLFPPLQQARIQGMDQYQALCGEAERDYPAYWARLAREFLSWKKPFTQALNDSQAPFFKWFEDGLLNVSYNCLDRHVEAGRGERTALIFETDDGQVRPVTYRELLALTSRMANALKSRGVKKGDRVVIYMPMSVEGVAAMQACARIGATHSVVFGGFSAQSLRDRIQDAGAVLLITADEQMRGGKALALKSIVDEALADHCCPTLKDVLVYRRTGGAVAWTEGRDLWLHEVMAGQSDHCEPEWVEAEHPLFLLYTSGSTGKPKGVQHSSGGYLLHAALTTSWTFDLQDSDVFWCTADIGWVTGHSYIAYGPLALGGTEVVFEGVPTFPDAGRFWQMIQKHKVTVFYTAPTAIRSLIKAAETVPTVHPKNYDLSSLRILGSVGEPINPAAWEWYYQNVGGGRCPIVDTFWQTETGGHMITPLPGVTPMAPGSCTLPFPGIQAAIVDEMGNDVPNGTGGILVVKKPWPSMIRTIWGDPERFKKSYYPEELKGYYLAGDGAIRNAETGYFTITGRIDDVLNVSGHRMGTMEIESALVAHTELVAEAAVVGRPDDVTGEAICAFVVLKRARPTGEEAKAIANELRNWVAKEIGPIAKPKEIRFGDNLPKTRSGKIMRRLLRSLAKGEAVTQDTSTLENPAILDQLAKAN</sequence>
<protein>
    <recommendedName>
        <fullName evidence="6">Acetyl-coenzyme A synthetase</fullName>
        <shortName evidence="6">AcCoA synthetase</shortName>
        <shortName evidence="6">Acs</shortName>
        <ecNumber evidence="6">6.2.1.1</ecNumber>
    </recommendedName>
    <alternativeName>
        <fullName evidence="6">Acetate--CoA ligase</fullName>
    </alternativeName>
    <alternativeName>
        <fullName evidence="6">Acyl-activating enzyme</fullName>
    </alternativeName>
</protein>
<feature type="binding site" evidence="6">
    <location>
        <position position="522"/>
    </location>
    <ligand>
        <name>CoA</name>
        <dbReference type="ChEBI" id="CHEBI:57287"/>
    </ligand>
</feature>
<dbReference type="PROSITE" id="PS00455">
    <property type="entry name" value="AMP_BINDING"/>
    <property type="match status" value="1"/>
</dbReference>
<name>A0A931IU78_9BURK</name>
<comment type="caution">
    <text evidence="10">The sequence shown here is derived from an EMBL/GenBank/DDBJ whole genome shotgun (WGS) entry which is preliminary data.</text>
</comment>
<feature type="domain" description="AMP-binding enzyme C-terminal" evidence="8">
    <location>
        <begin position="530"/>
        <end position="612"/>
    </location>
</feature>
<keyword evidence="5 6" id="KW-0007">Acetylation</keyword>
<keyword evidence="6" id="KW-0460">Magnesium</keyword>
<dbReference type="InterPro" id="IPR032387">
    <property type="entry name" value="ACAS_N"/>
</dbReference>
<feature type="binding site" evidence="6">
    <location>
        <begin position="384"/>
        <end position="386"/>
    </location>
    <ligand>
        <name>ATP</name>
        <dbReference type="ChEBI" id="CHEBI:30616"/>
    </ligand>
</feature>
<reference evidence="10" key="1">
    <citation type="submission" date="2020-12" db="EMBL/GenBank/DDBJ databases">
        <title>The genome sequence of Inhella sp. 4Y17.</title>
        <authorList>
            <person name="Liu Y."/>
        </authorList>
    </citation>
    <scope>NUCLEOTIDE SEQUENCE</scope>
    <source>
        <strain evidence="10">4Y10</strain>
    </source>
</reference>
<comment type="similarity">
    <text evidence="1 6">Belongs to the ATP-dependent AMP-binding enzyme family.</text>
</comment>
<evidence type="ECO:0000256" key="3">
    <source>
        <dbReference type="ARBA" id="ARBA00022741"/>
    </source>
</evidence>
<dbReference type="InterPro" id="IPR042099">
    <property type="entry name" value="ANL_N_sf"/>
</dbReference>
<dbReference type="RefSeq" id="WP_198100479.1">
    <property type="nucleotide sequence ID" value="NZ_JAEDAL010000003.1"/>
</dbReference>
<evidence type="ECO:0000259" key="9">
    <source>
        <dbReference type="Pfam" id="PF16177"/>
    </source>
</evidence>
<dbReference type="GO" id="GO:0005524">
    <property type="term" value="F:ATP binding"/>
    <property type="evidence" value="ECO:0007669"/>
    <property type="project" value="UniProtKB-KW"/>
</dbReference>
<dbReference type="EMBL" id="JAEDAL010000003">
    <property type="protein sequence ID" value="MBH9552862.1"/>
    <property type="molecule type" value="Genomic_DNA"/>
</dbReference>
<keyword evidence="11" id="KW-1185">Reference proteome</keyword>
<dbReference type="EC" id="6.2.1.1" evidence="6"/>
<feature type="binding site" evidence="6">
    <location>
        <begin position="408"/>
        <end position="413"/>
    </location>
    <ligand>
        <name>ATP</name>
        <dbReference type="ChEBI" id="CHEBI:30616"/>
    </ligand>
</feature>
<dbReference type="PANTHER" id="PTHR24095">
    <property type="entry name" value="ACETYL-COENZYME A SYNTHETASE"/>
    <property type="match status" value="1"/>
</dbReference>
<dbReference type="SUPFAM" id="SSF56801">
    <property type="entry name" value="Acetyl-CoA synthetase-like"/>
    <property type="match status" value="1"/>
</dbReference>
<evidence type="ECO:0000256" key="1">
    <source>
        <dbReference type="ARBA" id="ARBA00006432"/>
    </source>
</evidence>
<comment type="cofactor">
    <cofactor evidence="6">
        <name>Mg(2+)</name>
        <dbReference type="ChEBI" id="CHEBI:18420"/>
    </cofactor>
</comment>
<dbReference type="Gene3D" id="3.30.300.30">
    <property type="match status" value="1"/>
</dbReference>
<organism evidence="10 11">
    <name type="scientific">Inhella gelatinilytica</name>
    <dbReference type="NCBI Taxonomy" id="2795030"/>
    <lineage>
        <taxon>Bacteria</taxon>
        <taxon>Pseudomonadati</taxon>
        <taxon>Pseudomonadota</taxon>
        <taxon>Betaproteobacteria</taxon>
        <taxon>Burkholderiales</taxon>
        <taxon>Sphaerotilaceae</taxon>
        <taxon>Inhella</taxon>
    </lineage>
</organism>
<evidence type="ECO:0000256" key="5">
    <source>
        <dbReference type="ARBA" id="ARBA00022990"/>
    </source>
</evidence>
<comment type="function">
    <text evidence="6">Catalyzes the conversion of acetate into acetyl-CoA (AcCoA), an essential intermediate at the junction of anabolic and catabolic pathways. AcsA undergoes a two-step reaction. In the first half reaction, AcsA combines acetate with ATP to form acetyl-adenylate (AcAMP) intermediate. In the second half reaction, it can then transfer the acetyl group from AcAMP to the sulfhydryl group of CoA, forming the product AcCoA.</text>
</comment>
<dbReference type="InterPro" id="IPR011904">
    <property type="entry name" value="Ac_CoA_lig"/>
</dbReference>
<dbReference type="InterPro" id="IPR020845">
    <property type="entry name" value="AMP-binding_CS"/>
</dbReference>
<evidence type="ECO:0000256" key="2">
    <source>
        <dbReference type="ARBA" id="ARBA00022598"/>
    </source>
</evidence>
<feature type="binding site" evidence="6">
    <location>
        <position position="538"/>
    </location>
    <ligand>
        <name>Mg(2+)</name>
        <dbReference type="ChEBI" id="CHEBI:18420"/>
    </ligand>
</feature>
<dbReference type="GO" id="GO:0003987">
    <property type="term" value="F:acetate-CoA ligase activity"/>
    <property type="evidence" value="ECO:0007669"/>
    <property type="project" value="UniProtKB-UniRule"/>
</dbReference>
<dbReference type="Gene3D" id="3.40.50.12780">
    <property type="entry name" value="N-terminal domain of ligase-like"/>
    <property type="match status" value="1"/>
</dbReference>
<feature type="binding site" evidence="6">
    <location>
        <position position="514"/>
    </location>
    <ligand>
        <name>ATP</name>
        <dbReference type="ChEBI" id="CHEBI:30616"/>
    </ligand>
</feature>
<accession>A0A931IU78</accession>
<dbReference type="HAMAP" id="MF_01123">
    <property type="entry name" value="Ac_CoA_synth"/>
    <property type="match status" value="1"/>
</dbReference>
<dbReference type="CDD" id="cd05966">
    <property type="entry name" value="ACS"/>
    <property type="match status" value="1"/>
</dbReference>
<gene>
    <name evidence="10" type="primary">acs</name>
    <name evidence="6" type="synonym">acsA</name>
    <name evidence="10" type="ORF">I7X43_08340</name>
</gene>
<evidence type="ECO:0000256" key="4">
    <source>
        <dbReference type="ARBA" id="ARBA00022840"/>
    </source>
</evidence>
<feature type="binding site" evidence="6">
    <location>
        <position position="498"/>
    </location>
    <ligand>
        <name>ATP</name>
        <dbReference type="ChEBI" id="CHEBI:30616"/>
    </ligand>
</feature>
<feature type="binding site" evidence="6">
    <location>
        <position position="542"/>
    </location>
    <ligand>
        <name>Mg(2+)</name>
        <dbReference type="ChEBI" id="CHEBI:18420"/>
    </ligand>
</feature>
<dbReference type="InterPro" id="IPR000873">
    <property type="entry name" value="AMP-dep_synth/lig_dom"/>
</dbReference>
<proteinExistence type="inferred from homology"/>
<comment type="PTM">
    <text evidence="6">Acetylated. Deacetylation by the SIR2-homolog deacetylase activates the enzyme.</text>
</comment>
<comment type="caution">
    <text evidence="6">Lacks conserved residue(s) required for the propagation of feature annotation.</text>
</comment>
<feature type="domain" description="AMP-dependent synthetase/ligase" evidence="7">
    <location>
        <begin position="81"/>
        <end position="467"/>
    </location>
</feature>
<dbReference type="InterPro" id="IPR025110">
    <property type="entry name" value="AMP-bd_C"/>
</dbReference>